<dbReference type="Proteomes" id="UP000711407">
    <property type="component" value="Unassembled WGS sequence"/>
</dbReference>
<reference evidence="1" key="2">
    <citation type="submission" date="2021-09" db="EMBL/GenBank/DDBJ databases">
        <authorList>
            <person name="Gilroy R."/>
        </authorList>
    </citation>
    <scope>NUCLEOTIDE SEQUENCE</scope>
    <source>
        <strain evidence="1">4100</strain>
    </source>
</reference>
<gene>
    <name evidence="1" type="ORF">K8V47_01145</name>
</gene>
<proteinExistence type="predicted"/>
<sequence>MEAKDKVLETMKAAGEPLNAGKIAELSGLDRKDVDKAMKELKAEGAITSPVRCKWTVA</sequence>
<organism evidence="1 2">
    <name type="scientific">Candidatus Amulumruptor caecigallinarius</name>
    <dbReference type="NCBI Taxonomy" id="2109911"/>
    <lineage>
        <taxon>Bacteria</taxon>
        <taxon>Pseudomonadati</taxon>
        <taxon>Bacteroidota</taxon>
        <taxon>Bacteroidia</taxon>
        <taxon>Bacteroidales</taxon>
        <taxon>Muribaculaceae</taxon>
        <taxon>Candidatus Amulumruptor</taxon>
    </lineage>
</organism>
<evidence type="ECO:0000313" key="1">
    <source>
        <dbReference type="EMBL" id="HJE38358.1"/>
    </source>
</evidence>
<dbReference type="AlphaFoldDB" id="A0A4Q0U6N8"/>
<name>A0A4Q0U6N8_9BACT</name>
<dbReference type="Gene3D" id="1.10.10.10">
    <property type="entry name" value="Winged helix-like DNA-binding domain superfamily/Winged helix DNA-binding domain"/>
    <property type="match status" value="1"/>
</dbReference>
<dbReference type="InterPro" id="IPR036390">
    <property type="entry name" value="WH_DNA-bd_sf"/>
</dbReference>
<dbReference type="EMBL" id="DYXT01000009">
    <property type="protein sequence ID" value="HJE38358.1"/>
    <property type="molecule type" value="Genomic_DNA"/>
</dbReference>
<comment type="caution">
    <text evidence="1">The sequence shown here is derived from an EMBL/GenBank/DDBJ whole genome shotgun (WGS) entry which is preliminary data.</text>
</comment>
<evidence type="ECO:0000313" key="2">
    <source>
        <dbReference type="Proteomes" id="UP000711407"/>
    </source>
</evidence>
<protein>
    <submittedName>
        <fullName evidence="1">Transcriptional regulator</fullName>
    </submittedName>
</protein>
<dbReference type="InterPro" id="IPR036388">
    <property type="entry name" value="WH-like_DNA-bd_sf"/>
</dbReference>
<dbReference type="SUPFAM" id="SSF46785">
    <property type="entry name" value="Winged helix' DNA-binding domain"/>
    <property type="match status" value="1"/>
</dbReference>
<reference evidence="1" key="1">
    <citation type="journal article" date="2021" name="PeerJ">
        <title>Extensive microbial diversity within the chicken gut microbiome revealed by metagenomics and culture.</title>
        <authorList>
            <person name="Gilroy R."/>
            <person name="Ravi A."/>
            <person name="Getino M."/>
            <person name="Pursley I."/>
            <person name="Horton D.L."/>
            <person name="Alikhan N.F."/>
            <person name="Baker D."/>
            <person name="Gharbi K."/>
            <person name="Hall N."/>
            <person name="Watson M."/>
            <person name="Adriaenssens E.M."/>
            <person name="Foster-Nyarko E."/>
            <person name="Jarju S."/>
            <person name="Secka A."/>
            <person name="Antonio M."/>
            <person name="Oren A."/>
            <person name="Chaudhuri R.R."/>
            <person name="La Ragione R."/>
            <person name="Hildebrand F."/>
            <person name="Pallen M.J."/>
        </authorList>
    </citation>
    <scope>NUCLEOTIDE SEQUENCE</scope>
    <source>
        <strain evidence="1">4100</strain>
    </source>
</reference>
<accession>A0A4Q0U6N8</accession>